<evidence type="ECO:0000313" key="2">
    <source>
        <dbReference type="EMBL" id="AAH19958.1"/>
    </source>
</evidence>
<name>Q8VCG8_MOUSE</name>
<feature type="non-terminal residue" evidence="2">
    <location>
        <position position="1"/>
    </location>
</feature>
<sequence>GKQRKLERLCNSCKSFSPGQRATTGARRSPAAGVRPTHGTPRPRCSRGGPHLAKSARTWAAAARLGSPFVSVSSTPDFSKYLRNCSRFESAA</sequence>
<reference evidence="2" key="1">
    <citation type="journal article" date="2004" name="Genome Res.">
        <title>The status, quality, and expansion of the NIH full-length cDNA project: the Mammalian Gene Collection (MGC).</title>
        <authorList>
            <consortium name="The MGC Project Team"/>
            <person name="Gerhard D.S."/>
            <person name="Wagner L."/>
            <person name="Feingold E.A."/>
            <person name="Shenmen C.M."/>
            <person name="Grouse L.H."/>
            <person name="Schuler G."/>
            <person name="Klein S.L."/>
            <person name="Old S."/>
            <person name="Rasooly R."/>
            <person name="Good P."/>
            <person name="Guyer M."/>
            <person name="Peck A.M."/>
            <person name="Derge J.G."/>
            <person name="Lipman D."/>
            <person name="Collins F.S."/>
            <person name="Jang W."/>
            <person name="Sherry S."/>
            <person name="Feolo M."/>
            <person name="Misquitta L."/>
            <person name="Lee E."/>
            <person name="Rotmistrovsky K."/>
            <person name="Greenhut S.F."/>
            <person name="Schaefer C.F."/>
            <person name="Buetow K."/>
            <person name="Bonner T.I."/>
            <person name="Haussler D."/>
            <person name="Kent J."/>
            <person name="Kiekhaus M."/>
            <person name="Furey T."/>
            <person name="Brent M."/>
            <person name="Prange C."/>
            <person name="Schreiber K."/>
            <person name="Shapiro N."/>
            <person name="Bhat N.K."/>
            <person name="Hopkins R.F."/>
            <person name="Hsie F."/>
            <person name="Driscoll T."/>
            <person name="Soares M.B."/>
            <person name="Casavant T.L."/>
            <person name="Scheetz T.E."/>
            <person name="Brown-stein M.J."/>
            <person name="Usdin T.B."/>
            <person name="Toshiyuki S."/>
            <person name="Carninci P."/>
            <person name="Piao Y."/>
            <person name="Dudekula D.B."/>
            <person name="Ko M.S."/>
            <person name="Kawakami K."/>
            <person name="Suzuki Y."/>
            <person name="Sugano S."/>
            <person name="Gruber C.E."/>
            <person name="Smith M.R."/>
            <person name="Simmons B."/>
            <person name="Moore T."/>
            <person name="Waterman R."/>
            <person name="Johnson S.L."/>
            <person name="Ruan Y."/>
            <person name="Wei C.L."/>
            <person name="Mathavan S."/>
            <person name="Gunaratne P.H."/>
            <person name="Wu J."/>
            <person name="Garcia A.M."/>
            <person name="Hulyk S.W."/>
            <person name="Fuh E."/>
            <person name="Yuan Y."/>
            <person name="Sneed A."/>
            <person name="Kowis C."/>
            <person name="Hodgson A."/>
            <person name="Muzny D.M."/>
            <person name="McPherson J."/>
            <person name="Gibbs R.A."/>
            <person name="Fahey J."/>
            <person name="Helton E."/>
            <person name="Ketteman M."/>
            <person name="Madan A."/>
            <person name="Rodrigues S."/>
            <person name="Sanchez A."/>
            <person name="Whiting M."/>
            <person name="Madari A."/>
            <person name="Young A.C."/>
            <person name="Wetherby K.D."/>
            <person name="Granite S.J."/>
            <person name="Kwong P.N."/>
            <person name="Brinkley C.P."/>
            <person name="Pearson R.L."/>
            <person name="Bouffard G.G."/>
            <person name="Blakesly R.W."/>
            <person name="Green E.D."/>
            <person name="Dickson M.C."/>
            <person name="Rodriguez A.C."/>
            <person name="Grimwood J."/>
            <person name="Schmutz J."/>
            <person name="Myers R.M."/>
            <person name="Butterfield Y.S."/>
            <person name="Griffith M."/>
            <person name="Griffith O.L."/>
            <person name="Krzywinski M.I."/>
            <person name="Liao N."/>
            <person name="Morin R."/>
            <person name="Morrin R."/>
            <person name="Palmquist D."/>
            <person name="Petrescu A.S."/>
            <person name="Skalska U."/>
            <person name="Smailus D.E."/>
            <person name="Stott J.M."/>
            <person name="Schnerch A."/>
            <person name="Schein J.E."/>
            <person name="Jones S.J."/>
            <person name="Holt R.A."/>
            <person name="Baross A."/>
            <person name="Marra M.A."/>
            <person name="Clifton S."/>
            <person name="Makowski K.A."/>
            <person name="Bosak S."/>
            <person name="Malek J."/>
        </authorList>
    </citation>
    <scope>NUCLEOTIDE SEQUENCE [LARGE SCALE MRNA]</scope>
    <source>
        <strain evidence="2">Mix FVB/N</strain>
        <tissue evidence="2">Mammary tumor. WAP-TGF alpha model. 7 months old</tissue>
    </source>
</reference>
<accession>Q8VCG8</accession>
<dbReference type="AGR" id="MGI:3045257"/>
<protein>
    <submittedName>
        <fullName evidence="2">Uncharacterized protein</fullName>
    </submittedName>
</protein>
<dbReference type="AlphaFoldDB" id="Q8VCG8"/>
<dbReference type="EMBL" id="BC019958">
    <property type="protein sequence ID" value="AAH19958.1"/>
    <property type="molecule type" value="mRNA"/>
</dbReference>
<proteinExistence type="evidence at transcript level"/>
<dbReference type="MGI" id="MGI:3045257">
    <property type="gene designation" value="D130007C19Rik"/>
</dbReference>
<organism evidence="2">
    <name type="scientific">Mus musculus</name>
    <name type="common">Mouse</name>
    <dbReference type="NCBI Taxonomy" id="10090"/>
    <lineage>
        <taxon>Eukaryota</taxon>
        <taxon>Metazoa</taxon>
        <taxon>Chordata</taxon>
        <taxon>Craniata</taxon>
        <taxon>Vertebrata</taxon>
        <taxon>Euteleostomi</taxon>
        <taxon>Mammalia</taxon>
        <taxon>Eutheria</taxon>
        <taxon>Euarchontoglires</taxon>
        <taxon>Glires</taxon>
        <taxon>Rodentia</taxon>
        <taxon>Myomorpha</taxon>
        <taxon>Muroidea</taxon>
        <taxon>Muridae</taxon>
        <taxon>Murinae</taxon>
        <taxon>Mus</taxon>
        <taxon>Mus</taxon>
    </lineage>
</organism>
<gene>
    <name evidence="3" type="primary">D130007C19Rik</name>
</gene>
<evidence type="ECO:0000313" key="3">
    <source>
        <dbReference type="MGI" id="MGI:3045257"/>
    </source>
</evidence>
<feature type="region of interest" description="Disordered" evidence="1">
    <location>
        <begin position="17"/>
        <end position="53"/>
    </location>
</feature>
<evidence type="ECO:0000256" key="1">
    <source>
        <dbReference type="SAM" id="MobiDB-lite"/>
    </source>
</evidence>